<dbReference type="InterPro" id="IPR006439">
    <property type="entry name" value="HAD-SF_hydro_IA"/>
</dbReference>
<dbReference type="SUPFAM" id="SSF56784">
    <property type="entry name" value="HAD-like"/>
    <property type="match status" value="1"/>
</dbReference>
<dbReference type="InterPro" id="IPR023198">
    <property type="entry name" value="PGP-like_dom2"/>
</dbReference>
<evidence type="ECO:0000313" key="1">
    <source>
        <dbReference type="EMBL" id="KAA5611283.1"/>
    </source>
</evidence>
<dbReference type="Proteomes" id="UP000325255">
    <property type="component" value="Unassembled WGS sequence"/>
</dbReference>
<reference evidence="1 2" key="1">
    <citation type="submission" date="2019-09" db="EMBL/GenBank/DDBJ databases">
        <title>Genome sequence of Rhodovastum atsumiense, a diverse member of the Acetobacteraceae family of non-sulfur purple photosynthetic bacteria.</title>
        <authorList>
            <person name="Meyer T."/>
            <person name="Kyndt J."/>
        </authorList>
    </citation>
    <scope>NUCLEOTIDE SEQUENCE [LARGE SCALE GENOMIC DNA]</scope>
    <source>
        <strain evidence="1 2">DSM 21279</strain>
    </source>
</reference>
<dbReference type="Pfam" id="PF00702">
    <property type="entry name" value="Hydrolase"/>
    <property type="match status" value="1"/>
</dbReference>
<dbReference type="SFLD" id="SFLDG01135">
    <property type="entry name" value="C1.5.6:_HAD__Beta-PGM__Phospha"/>
    <property type="match status" value="1"/>
</dbReference>
<dbReference type="SFLD" id="SFLDG01129">
    <property type="entry name" value="C1.5:_HAD__Beta-PGM__Phosphata"/>
    <property type="match status" value="1"/>
</dbReference>
<evidence type="ECO:0000313" key="2">
    <source>
        <dbReference type="Proteomes" id="UP000325255"/>
    </source>
</evidence>
<gene>
    <name evidence="1" type="ORF">F1189_15125</name>
</gene>
<dbReference type="AlphaFoldDB" id="A0A5M6ISJ6"/>
<accession>A0A5M6ISJ6</accession>
<dbReference type="EMBL" id="VWPK01000022">
    <property type="protein sequence ID" value="KAA5611283.1"/>
    <property type="molecule type" value="Genomic_DNA"/>
</dbReference>
<dbReference type="Gene3D" id="1.10.150.240">
    <property type="entry name" value="Putative phosphatase, domain 2"/>
    <property type="match status" value="1"/>
</dbReference>
<dbReference type="OrthoDB" id="9800058at2"/>
<dbReference type="PANTHER" id="PTHR18901">
    <property type="entry name" value="2-DEOXYGLUCOSE-6-PHOSPHATE PHOSPHATASE 2"/>
    <property type="match status" value="1"/>
</dbReference>
<dbReference type="RefSeq" id="WP_150041661.1">
    <property type="nucleotide sequence ID" value="NZ_OW485601.1"/>
</dbReference>
<dbReference type="InterPro" id="IPR036412">
    <property type="entry name" value="HAD-like_sf"/>
</dbReference>
<dbReference type="PRINTS" id="PR00413">
    <property type="entry name" value="HADHALOGNASE"/>
</dbReference>
<dbReference type="PANTHER" id="PTHR18901:SF38">
    <property type="entry name" value="PSEUDOURIDINE-5'-PHOSPHATASE"/>
    <property type="match status" value="1"/>
</dbReference>
<proteinExistence type="predicted"/>
<dbReference type="SFLD" id="SFLDS00003">
    <property type="entry name" value="Haloacid_Dehalogenase"/>
    <property type="match status" value="1"/>
</dbReference>
<protein>
    <submittedName>
        <fullName evidence="1">HAD family phosphatase</fullName>
    </submittedName>
</protein>
<keyword evidence="2" id="KW-1185">Reference proteome</keyword>
<dbReference type="NCBIfam" id="TIGR01509">
    <property type="entry name" value="HAD-SF-IA-v3"/>
    <property type="match status" value="1"/>
</dbReference>
<sequence>MTPRRIAAVVFDMDGTLIDSESIYRAALVQAMEALGRTVDEAFLHAITGLPGPEITLRIRARYGEDFPFAAFHRHYVARRDTLAGDGIPLRPGAAEALRFVAGLGLPIALATSSMRASALGHLRRLEILAHFTAVVTRDDVVRSKPHPDLFLKAAALLGVAPADCLAVEDSVAGVTAALAAGMMTVMVPDLVMPDAEMRRACVAVHGSLHELPLLFPPEDGAA</sequence>
<organism evidence="1 2">
    <name type="scientific">Rhodovastum atsumiense</name>
    <dbReference type="NCBI Taxonomy" id="504468"/>
    <lineage>
        <taxon>Bacteria</taxon>
        <taxon>Pseudomonadati</taxon>
        <taxon>Pseudomonadota</taxon>
        <taxon>Alphaproteobacteria</taxon>
        <taxon>Acetobacterales</taxon>
        <taxon>Acetobacteraceae</taxon>
        <taxon>Rhodovastum</taxon>
    </lineage>
</organism>
<dbReference type="Gene3D" id="3.40.50.1000">
    <property type="entry name" value="HAD superfamily/HAD-like"/>
    <property type="match status" value="1"/>
</dbReference>
<name>A0A5M6ISJ6_9PROT</name>
<dbReference type="InterPro" id="IPR023214">
    <property type="entry name" value="HAD_sf"/>
</dbReference>
<comment type="caution">
    <text evidence="1">The sequence shown here is derived from an EMBL/GenBank/DDBJ whole genome shotgun (WGS) entry which is preliminary data.</text>
</comment>